<keyword evidence="5" id="KW-0210">Decarboxylase</keyword>
<comment type="pathway">
    <text evidence="2">Purine metabolism; urate degradation; (S)-allantoin from urate: step 3/3.</text>
</comment>
<evidence type="ECO:0000259" key="7">
    <source>
        <dbReference type="Pfam" id="PF09349"/>
    </source>
</evidence>
<organism evidence="8 9">
    <name type="scientific">Nocardia sputorum</name>
    <dbReference type="NCBI Taxonomy" id="2984338"/>
    <lineage>
        <taxon>Bacteria</taxon>
        <taxon>Bacillati</taxon>
        <taxon>Actinomycetota</taxon>
        <taxon>Actinomycetes</taxon>
        <taxon>Mycobacteriales</taxon>
        <taxon>Nocardiaceae</taxon>
        <taxon>Nocardia</taxon>
    </lineage>
</organism>
<name>A0ABM8D5V4_9NOCA</name>
<evidence type="ECO:0000256" key="3">
    <source>
        <dbReference type="ARBA" id="ARBA00012257"/>
    </source>
</evidence>
<evidence type="ECO:0000313" key="8">
    <source>
        <dbReference type="EMBL" id="BDU02806.1"/>
    </source>
</evidence>
<evidence type="ECO:0000256" key="4">
    <source>
        <dbReference type="ARBA" id="ARBA00022631"/>
    </source>
</evidence>
<dbReference type="RefSeq" id="WP_281875899.1">
    <property type="nucleotide sequence ID" value="NZ_AP026978.1"/>
</dbReference>
<dbReference type="NCBIfam" id="NF010372">
    <property type="entry name" value="PRK13798.1"/>
    <property type="match status" value="1"/>
</dbReference>
<dbReference type="NCBIfam" id="TIGR03180">
    <property type="entry name" value="UraD_2"/>
    <property type="match status" value="1"/>
</dbReference>
<dbReference type="Gene3D" id="1.10.3330.10">
    <property type="entry name" value="Oxo-4-hydroxy-4-carboxy-5-ureidoimidazoline decarboxylase"/>
    <property type="match status" value="1"/>
</dbReference>
<dbReference type="PANTHER" id="PTHR43466:SF1">
    <property type="entry name" value="2-OXO-4-HYDROXY-4-CARBOXY-5-UREIDOIMIDAZOLINE DECARBOXYLASE-RELATED"/>
    <property type="match status" value="1"/>
</dbReference>
<proteinExistence type="predicted"/>
<evidence type="ECO:0000256" key="1">
    <source>
        <dbReference type="ARBA" id="ARBA00001163"/>
    </source>
</evidence>
<keyword evidence="9" id="KW-1185">Reference proteome</keyword>
<dbReference type="Pfam" id="PF09349">
    <property type="entry name" value="OHCU_decarbox"/>
    <property type="match status" value="1"/>
</dbReference>
<dbReference type="EMBL" id="AP026978">
    <property type="protein sequence ID" value="BDU02806.1"/>
    <property type="molecule type" value="Genomic_DNA"/>
</dbReference>
<evidence type="ECO:0000256" key="5">
    <source>
        <dbReference type="ARBA" id="ARBA00022793"/>
    </source>
</evidence>
<comment type="catalytic activity">
    <reaction evidence="1">
        <text>5-hydroxy-2-oxo-4-ureido-2,5-dihydro-1H-imidazole-5-carboxylate + H(+) = (S)-allantoin + CO2</text>
        <dbReference type="Rhea" id="RHEA:26301"/>
        <dbReference type="ChEBI" id="CHEBI:15378"/>
        <dbReference type="ChEBI" id="CHEBI:15678"/>
        <dbReference type="ChEBI" id="CHEBI:16526"/>
        <dbReference type="ChEBI" id="CHEBI:58639"/>
        <dbReference type="EC" id="4.1.1.97"/>
    </reaction>
</comment>
<protein>
    <recommendedName>
        <fullName evidence="3">2-oxo-4-hydroxy-4-carboxy-5-ureidoimidazoline decarboxylase</fullName>
        <ecNumber evidence="3">4.1.1.97</ecNumber>
    </recommendedName>
</protein>
<gene>
    <name evidence="8" type="ORF">IFM12276_58340</name>
</gene>
<evidence type="ECO:0000256" key="6">
    <source>
        <dbReference type="ARBA" id="ARBA00023239"/>
    </source>
</evidence>
<dbReference type="SUPFAM" id="SSF158694">
    <property type="entry name" value="UraD-Like"/>
    <property type="match status" value="1"/>
</dbReference>
<reference evidence="8 9" key="1">
    <citation type="submission" date="2022-11" db="EMBL/GenBank/DDBJ databases">
        <title>Genome Sequencing of Nocardia sp. ON39_IFM12276 and assembly.</title>
        <authorList>
            <person name="Shimojima M."/>
            <person name="Toyokawa M."/>
            <person name="Uesaka K."/>
        </authorList>
    </citation>
    <scope>NUCLEOTIDE SEQUENCE [LARGE SCALE GENOMIC DNA]</scope>
    <source>
        <strain evidence="8 9">IFM 12276</strain>
    </source>
</reference>
<accession>A0ABM8D5V4</accession>
<evidence type="ECO:0000256" key="2">
    <source>
        <dbReference type="ARBA" id="ARBA00004754"/>
    </source>
</evidence>
<dbReference type="InterPro" id="IPR017595">
    <property type="entry name" value="OHCU_decarboxylase-2"/>
</dbReference>
<sequence>MTDRRPGIAAFDALSDDAAYQAVLRCCSAPGFARSVVAGRPYRRVEALLDAAEELSALLPESELELALAGHPRIGERPHSTASAREQAGVAGADEAVRAALAEGNRVYEERFGHIYLVCASGKSGEELLALLAARLRNDPETERRVVRTELGKINRIRLRALLAELS</sequence>
<feature type="domain" description="Oxo-4-hydroxy-4-carboxy-5-ureidoimidazoline decarboxylase" evidence="7">
    <location>
        <begin position="13"/>
        <end position="160"/>
    </location>
</feature>
<keyword evidence="6" id="KW-0456">Lyase</keyword>
<evidence type="ECO:0000313" key="9">
    <source>
        <dbReference type="Proteomes" id="UP001317870"/>
    </source>
</evidence>
<dbReference type="InterPro" id="IPR036778">
    <property type="entry name" value="OHCU_decarboxylase_sf"/>
</dbReference>
<dbReference type="EC" id="4.1.1.97" evidence="3"/>
<dbReference type="InterPro" id="IPR018020">
    <property type="entry name" value="OHCU_decarboxylase"/>
</dbReference>
<dbReference type="PANTHER" id="PTHR43466">
    <property type="entry name" value="2-OXO-4-HYDROXY-4-CARBOXY-5-UREIDOIMIDAZOLINE DECARBOXYLASE-RELATED"/>
    <property type="match status" value="1"/>
</dbReference>
<dbReference type="Proteomes" id="UP001317870">
    <property type="component" value="Chromosome"/>
</dbReference>
<keyword evidence="4" id="KW-0659">Purine metabolism</keyword>